<dbReference type="STRING" id="692275.N1QP12"/>
<dbReference type="AlphaFoldDB" id="N1QP12"/>
<dbReference type="Gene3D" id="1.25.40.10">
    <property type="entry name" value="Tetratricopeptide repeat domain"/>
    <property type="match status" value="1"/>
</dbReference>
<accession>N1QP12</accession>
<gene>
    <name evidence="12" type="ORF">SEPMUDRAFT_146857</name>
</gene>
<name>N1QP12_SPHMS</name>
<reference evidence="12 13" key="1">
    <citation type="journal article" date="2012" name="PLoS Pathog.">
        <title>Diverse lifestyles and strategies of plant pathogenesis encoded in the genomes of eighteen Dothideomycetes fungi.</title>
        <authorList>
            <person name="Ohm R.A."/>
            <person name="Feau N."/>
            <person name="Henrissat B."/>
            <person name="Schoch C.L."/>
            <person name="Horwitz B.A."/>
            <person name="Barry K.W."/>
            <person name="Condon B.J."/>
            <person name="Copeland A.C."/>
            <person name="Dhillon B."/>
            <person name="Glaser F."/>
            <person name="Hesse C.N."/>
            <person name="Kosti I."/>
            <person name="LaButti K."/>
            <person name="Lindquist E.A."/>
            <person name="Lucas S."/>
            <person name="Salamov A.A."/>
            <person name="Bradshaw R.E."/>
            <person name="Ciuffetti L."/>
            <person name="Hamelin R.C."/>
            <person name="Kema G.H.J."/>
            <person name="Lawrence C."/>
            <person name="Scott J.A."/>
            <person name="Spatafora J.W."/>
            <person name="Turgeon B.G."/>
            <person name="de Wit P.J.G.M."/>
            <person name="Zhong S."/>
            <person name="Goodwin S.B."/>
            <person name="Grigoriev I.V."/>
        </authorList>
    </citation>
    <scope>NUCLEOTIDE SEQUENCE [LARGE SCALE GENOMIC DNA]</scope>
    <source>
        <strain evidence="12 13">SO2202</strain>
    </source>
</reference>
<dbReference type="OrthoDB" id="310217at2759"/>
<keyword evidence="8 11" id="KW-0333">Golgi apparatus</keyword>
<dbReference type="InterPro" id="IPR011990">
    <property type="entry name" value="TPR-like_helical_dom_sf"/>
</dbReference>
<organism evidence="12 13">
    <name type="scientific">Sphaerulina musiva (strain SO2202)</name>
    <name type="common">Poplar stem canker fungus</name>
    <name type="synonym">Septoria musiva</name>
    <dbReference type="NCBI Taxonomy" id="692275"/>
    <lineage>
        <taxon>Eukaryota</taxon>
        <taxon>Fungi</taxon>
        <taxon>Dikarya</taxon>
        <taxon>Ascomycota</taxon>
        <taxon>Pezizomycotina</taxon>
        <taxon>Dothideomycetes</taxon>
        <taxon>Dothideomycetidae</taxon>
        <taxon>Mycosphaerellales</taxon>
        <taxon>Mycosphaerellaceae</taxon>
        <taxon>Sphaerulina</taxon>
    </lineage>
</organism>
<keyword evidence="7 11" id="KW-0653">Protein transport</keyword>
<evidence type="ECO:0000256" key="5">
    <source>
        <dbReference type="ARBA" id="ARBA00022490"/>
    </source>
</evidence>
<dbReference type="eggNOG" id="KOG3081">
    <property type="taxonomic scope" value="Eukaryota"/>
</dbReference>
<evidence type="ECO:0000256" key="8">
    <source>
        <dbReference type="ARBA" id="ARBA00023034"/>
    </source>
</evidence>
<dbReference type="GO" id="GO:0015031">
    <property type="term" value="P:protein transport"/>
    <property type="evidence" value="ECO:0007669"/>
    <property type="project" value="UniProtKB-UniRule"/>
</dbReference>
<keyword evidence="9 11" id="KW-0472">Membrane</keyword>
<dbReference type="PANTHER" id="PTHR10805">
    <property type="entry name" value="COATOMER SUBUNIT EPSILON"/>
    <property type="match status" value="1"/>
</dbReference>
<evidence type="ECO:0000256" key="10">
    <source>
        <dbReference type="ARBA" id="ARBA00023329"/>
    </source>
</evidence>
<proteinExistence type="inferred from homology"/>
<evidence type="ECO:0000313" key="12">
    <source>
        <dbReference type="EMBL" id="EMF17964.1"/>
    </source>
</evidence>
<evidence type="ECO:0000256" key="7">
    <source>
        <dbReference type="ARBA" id="ARBA00022927"/>
    </source>
</evidence>
<comment type="subcellular location">
    <subcellularLocation>
        <location evidence="2">Cytoplasmic vesicle</location>
        <location evidence="2">COPI-coated vesicle membrane</location>
        <topology evidence="2">Peripheral membrane protein</topology>
        <orientation evidence="2">Cytoplasmic side</orientation>
    </subcellularLocation>
    <subcellularLocation>
        <location evidence="1">Golgi apparatus membrane</location>
        <topology evidence="1">Peripheral membrane protein</topology>
        <orientation evidence="1">Cytoplasmic side</orientation>
    </subcellularLocation>
</comment>
<evidence type="ECO:0000256" key="6">
    <source>
        <dbReference type="ARBA" id="ARBA00022892"/>
    </source>
</evidence>
<dbReference type="Pfam" id="PF04733">
    <property type="entry name" value="Coatomer_E"/>
    <property type="match status" value="1"/>
</dbReference>
<dbReference type="GO" id="GO:0030126">
    <property type="term" value="C:COPI vesicle coat"/>
    <property type="evidence" value="ECO:0007669"/>
    <property type="project" value="TreeGrafter"/>
</dbReference>
<evidence type="ECO:0000256" key="9">
    <source>
        <dbReference type="ARBA" id="ARBA00023136"/>
    </source>
</evidence>
<evidence type="ECO:0000256" key="3">
    <source>
        <dbReference type="ARBA" id="ARBA00008827"/>
    </source>
</evidence>
<dbReference type="GO" id="GO:0000139">
    <property type="term" value="C:Golgi membrane"/>
    <property type="evidence" value="ECO:0007669"/>
    <property type="project" value="UniProtKB-SubCell"/>
</dbReference>
<keyword evidence="6 11" id="KW-0931">ER-Golgi transport</keyword>
<comment type="similarity">
    <text evidence="3 11">Belongs to the COPE family.</text>
</comment>
<evidence type="ECO:0000256" key="4">
    <source>
        <dbReference type="ARBA" id="ARBA00022448"/>
    </source>
</evidence>
<keyword evidence="13" id="KW-1185">Reference proteome</keyword>
<dbReference type="PANTHER" id="PTHR10805:SF0">
    <property type="entry name" value="COATOMER SUBUNIT EPSILON"/>
    <property type="match status" value="1"/>
</dbReference>
<keyword evidence="4 11" id="KW-0813">Transport</keyword>
<dbReference type="GeneID" id="27901049"/>
<evidence type="ECO:0000313" key="13">
    <source>
        <dbReference type="Proteomes" id="UP000016931"/>
    </source>
</evidence>
<dbReference type="GO" id="GO:0006890">
    <property type="term" value="P:retrograde vesicle-mediated transport, Golgi to endoplasmic reticulum"/>
    <property type="evidence" value="ECO:0007669"/>
    <property type="project" value="UniProtKB-UniRule"/>
</dbReference>
<dbReference type="OMA" id="MIVLSQH"/>
<dbReference type="InterPro" id="IPR006822">
    <property type="entry name" value="Coatomer_esu"/>
</dbReference>
<dbReference type="GO" id="GO:0005198">
    <property type="term" value="F:structural molecule activity"/>
    <property type="evidence" value="ECO:0007669"/>
    <property type="project" value="UniProtKB-UniRule"/>
</dbReference>
<dbReference type="HOGENOM" id="CLU_049363_1_0_1"/>
<dbReference type="Proteomes" id="UP000016931">
    <property type="component" value="Unassembled WGS sequence"/>
</dbReference>
<keyword evidence="5 11" id="KW-0963">Cytoplasm</keyword>
<dbReference type="GO" id="GO:0006888">
    <property type="term" value="P:endoplasmic reticulum to Golgi vesicle-mediated transport"/>
    <property type="evidence" value="ECO:0007669"/>
    <property type="project" value="TreeGrafter"/>
</dbReference>
<comment type="function">
    <text evidence="11">The coatomer is a cytosolic protein complex that binds to dilysine motifs and reversibly associates with Golgi non-clathrin-coated vesicles, which further mediate biosynthetic protein transport from the ER, via the Golgi up to the trans Golgi network. The coatomer complex is required for budding from Golgi membranes, and is essential for the retrograde Golgi-to-ER transport of dilysine-tagged proteins.</text>
</comment>
<protein>
    <recommendedName>
        <fullName evidence="11">Coatomer subunit epsilon</fullName>
    </recommendedName>
</protein>
<dbReference type="EMBL" id="KB456260">
    <property type="protein sequence ID" value="EMF17964.1"/>
    <property type="molecule type" value="Genomic_DNA"/>
</dbReference>
<sequence>MDPFSSEGELVNIHTAFVQGQYQSVLNDYTVSDFSPENALPIRILQYRAQCALGQYNEVLSSLSSDNSSSSSDSPDLAAVRLYASSYLQPPSDPTILTPAEELASTASENLTVQLLISSILSRAGKPDAALQLLSSHTGSLDAVALSIQICLQQNNLERAIKEAKAARSFAQDALLVNLAEAWIAMRMGGEANYQKAFYVFEEMAQGPSSRSVVSLVQQGVSELHLGRVEEAEVALGQAWEMEEGKNYAAAVVNKLVLDVGVGREGTEELTERLKGLDKECEFLVELEEKRSAFEAAMAKYNPKFEP</sequence>
<evidence type="ECO:0000256" key="11">
    <source>
        <dbReference type="PIRNR" id="PIRNR016478"/>
    </source>
</evidence>
<dbReference type="SUPFAM" id="SSF48452">
    <property type="entry name" value="TPR-like"/>
    <property type="match status" value="1"/>
</dbReference>
<dbReference type="RefSeq" id="XP_016766085.1">
    <property type="nucleotide sequence ID" value="XM_016903912.1"/>
</dbReference>
<evidence type="ECO:0000256" key="1">
    <source>
        <dbReference type="ARBA" id="ARBA00004255"/>
    </source>
</evidence>
<dbReference type="GO" id="GO:0006891">
    <property type="term" value="P:intra-Golgi vesicle-mediated transport"/>
    <property type="evidence" value="ECO:0007669"/>
    <property type="project" value="TreeGrafter"/>
</dbReference>
<evidence type="ECO:0000256" key="2">
    <source>
        <dbReference type="ARBA" id="ARBA00004347"/>
    </source>
</evidence>
<dbReference type="PIRSF" id="PIRSF016478">
    <property type="entry name" value="Coatomer_esu"/>
    <property type="match status" value="1"/>
</dbReference>
<keyword evidence="10 11" id="KW-0968">Cytoplasmic vesicle</keyword>